<proteinExistence type="predicted"/>
<reference evidence="2 3" key="1">
    <citation type="submission" date="2019-03" db="EMBL/GenBank/DDBJ databases">
        <title>Genomic Encyclopedia of Type Strains, Phase IV (KMG-IV): sequencing the most valuable type-strain genomes for metagenomic binning, comparative biology and taxonomic classification.</title>
        <authorList>
            <person name="Goeker M."/>
        </authorList>
    </citation>
    <scope>NUCLEOTIDE SEQUENCE [LARGE SCALE GENOMIC DNA]</scope>
    <source>
        <strain evidence="2 3">DSM 29481</strain>
    </source>
</reference>
<dbReference type="Pfam" id="PF12961">
    <property type="entry name" value="DUF3850"/>
    <property type="match status" value="1"/>
</dbReference>
<dbReference type="EMBL" id="SMBP01000009">
    <property type="protein sequence ID" value="TCU59993.1"/>
    <property type="molecule type" value="Genomic_DNA"/>
</dbReference>
<dbReference type="InterPro" id="IPR039440">
    <property type="entry name" value="DUF3850"/>
</dbReference>
<dbReference type="AlphaFoldDB" id="A0A4R3TDG0"/>
<feature type="domain" description="DUF3850" evidence="1">
    <location>
        <begin position="3"/>
        <end position="75"/>
    </location>
</feature>
<name>A0A4R3TDG0_9FIRM</name>
<dbReference type="SUPFAM" id="SSF88697">
    <property type="entry name" value="PUA domain-like"/>
    <property type="match status" value="1"/>
</dbReference>
<dbReference type="RefSeq" id="WP_008686784.1">
    <property type="nucleotide sequence ID" value="NZ_JANKBG010000009.1"/>
</dbReference>
<dbReference type="Gene3D" id="2.30.130.30">
    <property type="entry name" value="Hypothetical protein"/>
    <property type="match status" value="1"/>
</dbReference>
<gene>
    <name evidence="2" type="ORF">EDD61_10930</name>
</gene>
<evidence type="ECO:0000313" key="2">
    <source>
        <dbReference type="EMBL" id="TCU59993.1"/>
    </source>
</evidence>
<keyword evidence="3" id="KW-1185">Reference proteome</keyword>
<accession>A0A4R3TDG0</accession>
<sequence length="89" mass="10717">MKIHDLKIEPKHMKKKIIGIKPWEIRKNDREFEVGDLLRLREWCDDKYTGVEILQTVDDVFADDTYLQPGYVMLSGRCFNKNLRKEYKI</sequence>
<organism evidence="2 3">
    <name type="scientific">Longicatena caecimuris</name>
    <dbReference type="NCBI Taxonomy" id="1796635"/>
    <lineage>
        <taxon>Bacteria</taxon>
        <taxon>Bacillati</taxon>
        <taxon>Bacillota</taxon>
        <taxon>Erysipelotrichia</taxon>
        <taxon>Erysipelotrichales</taxon>
        <taxon>Erysipelotrichaceae</taxon>
        <taxon>Longicatena</taxon>
    </lineage>
</organism>
<comment type="caution">
    <text evidence="2">The sequence shown here is derived from an EMBL/GenBank/DDBJ whole genome shotgun (WGS) entry which is preliminary data.</text>
</comment>
<dbReference type="InterPro" id="IPR015947">
    <property type="entry name" value="PUA-like_sf"/>
</dbReference>
<evidence type="ECO:0000259" key="1">
    <source>
        <dbReference type="Pfam" id="PF12961"/>
    </source>
</evidence>
<protein>
    <submittedName>
        <fullName evidence="2">Uncharacterized protein DUF3850</fullName>
    </submittedName>
</protein>
<dbReference type="Proteomes" id="UP000295773">
    <property type="component" value="Unassembled WGS sequence"/>
</dbReference>
<evidence type="ECO:0000313" key="3">
    <source>
        <dbReference type="Proteomes" id="UP000295773"/>
    </source>
</evidence>